<keyword evidence="4" id="KW-1185">Reference proteome</keyword>
<feature type="signal peptide" evidence="1">
    <location>
        <begin position="1"/>
        <end position="28"/>
    </location>
</feature>
<reference evidence="3 4" key="1">
    <citation type="journal article" date="2024" name="Int. J. Syst. Evol. Microbiol.">
        <title>Microbacterium memoriense sp. nov., a member of the Actinomycetota from marine beach sediment of the north coast of Portugal.</title>
        <authorList>
            <person name="Santos J.D.N.D."/>
            <person name="Klimek D."/>
            <person name="Calusinska M."/>
            <person name="Lobo-da-Cunha A."/>
            <person name="Catita J."/>
            <person name="Goncalves H."/>
            <person name="Gonzalez I."/>
            <person name="Lage O.M."/>
        </authorList>
    </citation>
    <scope>NUCLEOTIDE SEQUENCE [LARGE SCALE GENOMIC DNA]</scope>
    <source>
        <strain evidence="3 4">PMIC_1C1B</strain>
    </source>
</reference>
<dbReference type="PANTHER" id="PTHR12631">
    <property type="entry name" value="ALPHA-L-IDURONIDASE"/>
    <property type="match status" value="1"/>
</dbReference>
<dbReference type="Gene3D" id="2.60.120.260">
    <property type="entry name" value="Galactose-binding domain-like"/>
    <property type="match status" value="1"/>
</dbReference>
<dbReference type="Gene3D" id="3.20.20.80">
    <property type="entry name" value="Glycosidases"/>
    <property type="match status" value="1"/>
</dbReference>
<dbReference type="Pfam" id="PF11790">
    <property type="entry name" value="Glyco_hydro_cc"/>
    <property type="match status" value="1"/>
</dbReference>
<sequence>MSTHAFPRRLVCLSLLAVLALTACTAPAEEPAASSSPTPTAQAPQPVELPRVALARAGVGSWSLADGTALAAVLPEVGDAAAGSVALRIDAPVVDAEAATAAQVTVAAAPGDSLDVSFQVRALTSLPAAVPAAVIIAGKRIDLPELSARWVTVEEQLTVPADATEVTVQIVVDAAVSGVSFDDFSVTGSTGGNLVPNPSFEETTASAGIVSDSLVMNTGTAAVAVALAPGAATWTAQRGDEVIAGEATLAGAVSAVPLAGIQQGYFDFTVTDSVGSSITTPIAVVDAEGYGIAPDSRFGVGLHVENEIYAGAARYAGSLGLAEARNDILWHLNEKVRGQYDWDAAYVREFTRLHVNGLKVMGIVNYGNTLYGSTEVTPDNDEAIAAYGRYAAAIAQRFDLVGLEVFNEFNHERFNKAGCGTAPSCYVPLLRSVHDNVRAVAPDLPIVAGSTANYDAPWFDGLWQAGGMDYADAASYHPYQIVTNPTALADIIATSRASMQAYSGRTIPIWITELGSPSKSGTASLIEQSDFAFKASVTALGNNVEKFFWYDLINDSPDPAEHEGNFGLFFQPIPGVTALPPKPAAMTVALVINNLAGKDLVVAEQLSTAVASYAFGAGDDLVTFAWAPSGPTTVSMPASGDVQVTSADGRVTTVVPVAGVAEVQIPQNGVILQILP</sequence>
<dbReference type="InterPro" id="IPR051923">
    <property type="entry name" value="Glycosyl_Hydrolase_39"/>
</dbReference>
<keyword evidence="3" id="KW-0378">Hydrolase</keyword>
<dbReference type="GO" id="GO:0016787">
    <property type="term" value="F:hydrolase activity"/>
    <property type="evidence" value="ECO:0007669"/>
    <property type="project" value="UniProtKB-KW"/>
</dbReference>
<feature type="domain" description="Asl1-like glycosyl hydrolase catalytic" evidence="2">
    <location>
        <begin position="340"/>
        <end position="551"/>
    </location>
</feature>
<gene>
    <name evidence="3" type="ORF">N4R40_06390</name>
</gene>
<organism evidence="3 4">
    <name type="scientific">Microbacterium memoriense</name>
    <dbReference type="NCBI Taxonomy" id="2978350"/>
    <lineage>
        <taxon>Bacteria</taxon>
        <taxon>Bacillati</taxon>
        <taxon>Actinomycetota</taxon>
        <taxon>Actinomycetes</taxon>
        <taxon>Micrococcales</taxon>
        <taxon>Microbacteriaceae</taxon>
        <taxon>Microbacterium</taxon>
    </lineage>
</organism>
<comment type="caution">
    <text evidence="3">The sequence shown here is derived from an EMBL/GenBank/DDBJ whole genome shotgun (WGS) entry which is preliminary data.</text>
</comment>
<protein>
    <submittedName>
        <fullName evidence="3">Glycosyl hydrolase</fullName>
    </submittedName>
</protein>
<dbReference type="EMBL" id="JAODOR010000007">
    <property type="protein sequence ID" value="MCT9001991.1"/>
    <property type="molecule type" value="Genomic_DNA"/>
</dbReference>
<dbReference type="InterPro" id="IPR017853">
    <property type="entry name" value="GH"/>
</dbReference>
<accession>A0ABT2PBQ4</accession>
<proteinExistence type="predicted"/>
<name>A0ABT2PBQ4_9MICO</name>
<evidence type="ECO:0000259" key="2">
    <source>
        <dbReference type="Pfam" id="PF11790"/>
    </source>
</evidence>
<evidence type="ECO:0000313" key="3">
    <source>
        <dbReference type="EMBL" id="MCT9001991.1"/>
    </source>
</evidence>
<evidence type="ECO:0000313" key="4">
    <source>
        <dbReference type="Proteomes" id="UP001300496"/>
    </source>
</evidence>
<feature type="chain" id="PRO_5046746568" evidence="1">
    <location>
        <begin position="29"/>
        <end position="676"/>
    </location>
</feature>
<dbReference type="PANTHER" id="PTHR12631:SF10">
    <property type="entry name" value="BETA-XYLOSIDASE-LIKE PROTEIN-RELATED"/>
    <property type="match status" value="1"/>
</dbReference>
<dbReference type="Proteomes" id="UP001300496">
    <property type="component" value="Unassembled WGS sequence"/>
</dbReference>
<dbReference type="RefSeq" id="WP_261606530.1">
    <property type="nucleotide sequence ID" value="NZ_JAODOR010000007.1"/>
</dbReference>
<keyword evidence="1" id="KW-0732">Signal</keyword>
<dbReference type="InterPro" id="IPR024655">
    <property type="entry name" value="Asl1_glyco_hydro_catalytic"/>
</dbReference>
<dbReference type="SUPFAM" id="SSF51445">
    <property type="entry name" value="(Trans)glycosidases"/>
    <property type="match status" value="1"/>
</dbReference>
<evidence type="ECO:0000256" key="1">
    <source>
        <dbReference type="SAM" id="SignalP"/>
    </source>
</evidence>